<dbReference type="AlphaFoldDB" id="A0AAD7ZAJ6"/>
<evidence type="ECO:0000313" key="4">
    <source>
        <dbReference type="EMBL" id="KAJ9576647.1"/>
    </source>
</evidence>
<dbReference type="GO" id="GO:0005506">
    <property type="term" value="F:iron ion binding"/>
    <property type="evidence" value="ECO:0007669"/>
    <property type="project" value="InterPro"/>
</dbReference>
<keyword evidence="2" id="KW-0503">Monooxygenase</keyword>
<keyword evidence="3" id="KW-0812">Transmembrane</keyword>
<gene>
    <name evidence="4" type="ORF">L9F63_025457</name>
</gene>
<reference evidence="4" key="2">
    <citation type="submission" date="2023-05" db="EMBL/GenBank/DDBJ databases">
        <authorList>
            <person name="Fouks B."/>
        </authorList>
    </citation>
    <scope>NUCLEOTIDE SEQUENCE</scope>
    <source>
        <strain evidence="4">Stay&amp;Tobe</strain>
        <tissue evidence="4">Testes</tissue>
    </source>
</reference>
<dbReference type="SUPFAM" id="SSF48264">
    <property type="entry name" value="Cytochrome P450"/>
    <property type="match status" value="1"/>
</dbReference>
<dbReference type="Gene3D" id="1.10.630.10">
    <property type="entry name" value="Cytochrome P450"/>
    <property type="match status" value="1"/>
</dbReference>
<keyword evidence="3" id="KW-0472">Membrane</keyword>
<dbReference type="Proteomes" id="UP001233999">
    <property type="component" value="Unassembled WGS sequence"/>
</dbReference>
<dbReference type="GO" id="GO:0020037">
    <property type="term" value="F:heme binding"/>
    <property type="evidence" value="ECO:0007669"/>
    <property type="project" value="InterPro"/>
</dbReference>
<dbReference type="EMBL" id="JASPKZ010009542">
    <property type="protein sequence ID" value="KAJ9576647.1"/>
    <property type="molecule type" value="Genomic_DNA"/>
</dbReference>
<evidence type="ECO:0000256" key="1">
    <source>
        <dbReference type="ARBA" id="ARBA00010617"/>
    </source>
</evidence>
<evidence type="ECO:0008006" key="6">
    <source>
        <dbReference type="Google" id="ProtNLM"/>
    </source>
</evidence>
<dbReference type="InterPro" id="IPR001128">
    <property type="entry name" value="Cyt_P450"/>
</dbReference>
<proteinExistence type="inferred from homology"/>
<accession>A0AAD7ZAJ6</accession>
<evidence type="ECO:0000256" key="2">
    <source>
        <dbReference type="ARBA" id="ARBA00023033"/>
    </source>
</evidence>
<feature type="transmembrane region" description="Helical" evidence="3">
    <location>
        <begin position="51"/>
        <end position="69"/>
    </location>
</feature>
<comment type="similarity">
    <text evidence="1">Belongs to the cytochrome P450 family.</text>
</comment>
<comment type="caution">
    <text evidence="4">The sequence shown here is derived from an EMBL/GenBank/DDBJ whole genome shotgun (WGS) entry which is preliminary data.</text>
</comment>
<dbReference type="Pfam" id="PF00067">
    <property type="entry name" value="p450"/>
    <property type="match status" value="1"/>
</dbReference>
<keyword evidence="5" id="KW-1185">Reference proteome</keyword>
<reference evidence="4" key="1">
    <citation type="journal article" date="2023" name="IScience">
        <title>Live-bearing cockroach genome reveals convergent evolutionary mechanisms linked to viviparity in insects and beyond.</title>
        <authorList>
            <person name="Fouks B."/>
            <person name="Harrison M.C."/>
            <person name="Mikhailova A.A."/>
            <person name="Marchal E."/>
            <person name="English S."/>
            <person name="Carruthers M."/>
            <person name="Jennings E.C."/>
            <person name="Chiamaka E.L."/>
            <person name="Frigard R.A."/>
            <person name="Pippel M."/>
            <person name="Attardo G.M."/>
            <person name="Benoit J.B."/>
            <person name="Bornberg-Bauer E."/>
            <person name="Tobe S.S."/>
        </authorList>
    </citation>
    <scope>NUCLEOTIDE SEQUENCE</scope>
    <source>
        <strain evidence="4">Stay&amp;Tobe</strain>
    </source>
</reference>
<keyword evidence="2" id="KW-0560">Oxidoreductase</keyword>
<evidence type="ECO:0000256" key="3">
    <source>
        <dbReference type="SAM" id="Phobius"/>
    </source>
</evidence>
<sequence>MLLVSCSTRIPSAAVTMNPLLLVLAGILLVLYVFRDFNKRPPNFPPGPPRLPIYGSYWFLLLINYKYTFKAVDYLARKYRTNVLGLFMGSMPTVVACDYDSIQEVLTKSEFQGRVDSFVTRDRQLGKLIGK</sequence>
<organism evidence="4 5">
    <name type="scientific">Diploptera punctata</name>
    <name type="common">Pacific beetle cockroach</name>
    <dbReference type="NCBI Taxonomy" id="6984"/>
    <lineage>
        <taxon>Eukaryota</taxon>
        <taxon>Metazoa</taxon>
        <taxon>Ecdysozoa</taxon>
        <taxon>Arthropoda</taxon>
        <taxon>Hexapoda</taxon>
        <taxon>Insecta</taxon>
        <taxon>Pterygota</taxon>
        <taxon>Neoptera</taxon>
        <taxon>Polyneoptera</taxon>
        <taxon>Dictyoptera</taxon>
        <taxon>Blattodea</taxon>
        <taxon>Blaberoidea</taxon>
        <taxon>Blaberidae</taxon>
        <taxon>Diplopterinae</taxon>
        <taxon>Diploptera</taxon>
    </lineage>
</organism>
<name>A0AAD7ZAJ6_DIPPU</name>
<keyword evidence="3" id="KW-1133">Transmembrane helix</keyword>
<evidence type="ECO:0000313" key="5">
    <source>
        <dbReference type="Proteomes" id="UP001233999"/>
    </source>
</evidence>
<dbReference type="GO" id="GO:0004497">
    <property type="term" value="F:monooxygenase activity"/>
    <property type="evidence" value="ECO:0007669"/>
    <property type="project" value="UniProtKB-KW"/>
</dbReference>
<protein>
    <recommendedName>
        <fullName evidence="6">Cytochrome P450</fullName>
    </recommendedName>
</protein>
<dbReference type="GO" id="GO:0016705">
    <property type="term" value="F:oxidoreductase activity, acting on paired donors, with incorporation or reduction of molecular oxygen"/>
    <property type="evidence" value="ECO:0007669"/>
    <property type="project" value="InterPro"/>
</dbReference>
<dbReference type="InterPro" id="IPR036396">
    <property type="entry name" value="Cyt_P450_sf"/>
</dbReference>